<sequence length="105" mass="10868">MRARRGPALGLLILLGCAAAVAQKAVAQKAVAQEAETPLVLRIQPRGATLALDEDTAEEAARRAVAAREAFEARVTARARRAIASVCTGCLASEAAVLDVLAVHP</sequence>
<organism evidence="2 3">
    <name type="scientific">Methylobacterium isbiliense</name>
    <dbReference type="NCBI Taxonomy" id="315478"/>
    <lineage>
        <taxon>Bacteria</taxon>
        <taxon>Pseudomonadati</taxon>
        <taxon>Pseudomonadota</taxon>
        <taxon>Alphaproteobacteria</taxon>
        <taxon>Hyphomicrobiales</taxon>
        <taxon>Methylobacteriaceae</taxon>
        <taxon>Methylobacterium</taxon>
    </lineage>
</organism>
<reference evidence="2" key="2">
    <citation type="submission" date="2021-08" db="EMBL/GenBank/DDBJ databases">
        <authorList>
            <person name="Tani A."/>
            <person name="Ola A."/>
            <person name="Ogura Y."/>
            <person name="Katsura K."/>
            <person name="Hayashi T."/>
        </authorList>
    </citation>
    <scope>NUCLEOTIDE SEQUENCE</scope>
    <source>
        <strain evidence="2">DSM 17168</strain>
    </source>
</reference>
<dbReference type="EMBL" id="BPQQ01000042">
    <property type="protein sequence ID" value="GJE01767.1"/>
    <property type="molecule type" value="Genomic_DNA"/>
</dbReference>
<keyword evidence="3" id="KW-1185">Reference proteome</keyword>
<gene>
    <name evidence="2" type="ORF">GMJLKIPL_3703</name>
</gene>
<name>A0ABQ4SEV6_9HYPH</name>
<feature type="signal peptide" evidence="1">
    <location>
        <begin position="1"/>
        <end position="22"/>
    </location>
</feature>
<evidence type="ECO:0000256" key="1">
    <source>
        <dbReference type="SAM" id="SignalP"/>
    </source>
</evidence>
<protein>
    <submittedName>
        <fullName evidence="2">Uncharacterized protein</fullName>
    </submittedName>
</protein>
<keyword evidence="1" id="KW-0732">Signal</keyword>
<comment type="caution">
    <text evidence="2">The sequence shown here is derived from an EMBL/GenBank/DDBJ whole genome shotgun (WGS) entry which is preliminary data.</text>
</comment>
<evidence type="ECO:0000313" key="3">
    <source>
        <dbReference type="Proteomes" id="UP001055153"/>
    </source>
</evidence>
<evidence type="ECO:0000313" key="2">
    <source>
        <dbReference type="EMBL" id="GJE01767.1"/>
    </source>
</evidence>
<reference evidence="2" key="1">
    <citation type="journal article" date="2021" name="Front. Microbiol.">
        <title>Comprehensive Comparative Genomics and Phenotyping of Methylobacterium Species.</title>
        <authorList>
            <person name="Alessa O."/>
            <person name="Ogura Y."/>
            <person name="Fujitani Y."/>
            <person name="Takami H."/>
            <person name="Hayashi T."/>
            <person name="Sahin N."/>
            <person name="Tani A."/>
        </authorList>
    </citation>
    <scope>NUCLEOTIDE SEQUENCE</scope>
    <source>
        <strain evidence="2">DSM 17168</strain>
    </source>
</reference>
<dbReference type="Proteomes" id="UP001055153">
    <property type="component" value="Unassembled WGS sequence"/>
</dbReference>
<proteinExistence type="predicted"/>
<dbReference type="RefSeq" id="WP_238236879.1">
    <property type="nucleotide sequence ID" value="NZ_BPQQ01000042.1"/>
</dbReference>
<feature type="chain" id="PRO_5046889198" evidence="1">
    <location>
        <begin position="23"/>
        <end position="105"/>
    </location>
</feature>
<dbReference type="PROSITE" id="PS51257">
    <property type="entry name" value="PROKAR_LIPOPROTEIN"/>
    <property type="match status" value="1"/>
</dbReference>
<accession>A0ABQ4SEV6</accession>